<dbReference type="Pfam" id="PF20149">
    <property type="entry name" value="DUF6532"/>
    <property type="match status" value="1"/>
</dbReference>
<proteinExistence type="predicted"/>
<evidence type="ECO:0000313" key="3">
    <source>
        <dbReference type="EMBL" id="EPS94175.1"/>
    </source>
</evidence>
<accession>S8EX67</accession>
<feature type="region of interest" description="Disordered" evidence="1">
    <location>
        <begin position="1"/>
        <end position="74"/>
    </location>
</feature>
<evidence type="ECO:0000256" key="1">
    <source>
        <dbReference type="SAM" id="MobiDB-lite"/>
    </source>
</evidence>
<feature type="compositionally biased region" description="Basic residues" evidence="1">
    <location>
        <begin position="16"/>
        <end position="25"/>
    </location>
</feature>
<reference evidence="3 4" key="1">
    <citation type="journal article" date="2012" name="Science">
        <title>The Paleozoic origin of enzymatic lignin decomposition reconstructed from 31 fungal genomes.</title>
        <authorList>
            <person name="Floudas D."/>
            <person name="Binder M."/>
            <person name="Riley R."/>
            <person name="Barry K."/>
            <person name="Blanchette R.A."/>
            <person name="Henrissat B."/>
            <person name="Martinez A.T."/>
            <person name="Otillar R."/>
            <person name="Spatafora J.W."/>
            <person name="Yadav J.S."/>
            <person name="Aerts A."/>
            <person name="Benoit I."/>
            <person name="Boyd A."/>
            <person name="Carlson A."/>
            <person name="Copeland A."/>
            <person name="Coutinho P.M."/>
            <person name="de Vries R.P."/>
            <person name="Ferreira P."/>
            <person name="Findley K."/>
            <person name="Foster B."/>
            <person name="Gaskell J."/>
            <person name="Glotzer D."/>
            <person name="Gorecki P."/>
            <person name="Heitman J."/>
            <person name="Hesse C."/>
            <person name="Hori C."/>
            <person name="Igarashi K."/>
            <person name="Jurgens J.A."/>
            <person name="Kallen N."/>
            <person name="Kersten P."/>
            <person name="Kohler A."/>
            <person name="Kuees U."/>
            <person name="Kumar T.K.A."/>
            <person name="Kuo A."/>
            <person name="LaButti K."/>
            <person name="Larrondo L.F."/>
            <person name="Lindquist E."/>
            <person name="Ling A."/>
            <person name="Lombard V."/>
            <person name="Lucas S."/>
            <person name="Lundell T."/>
            <person name="Martin R."/>
            <person name="McLaughlin D.J."/>
            <person name="Morgenstern I."/>
            <person name="Morin E."/>
            <person name="Murat C."/>
            <person name="Nagy L.G."/>
            <person name="Nolan M."/>
            <person name="Ohm R.A."/>
            <person name="Patyshakuliyeva A."/>
            <person name="Rokas A."/>
            <person name="Ruiz-Duenas F.J."/>
            <person name="Sabat G."/>
            <person name="Salamov A."/>
            <person name="Samejima M."/>
            <person name="Schmutz J."/>
            <person name="Slot J.C."/>
            <person name="St John F."/>
            <person name="Stenlid J."/>
            <person name="Sun H."/>
            <person name="Sun S."/>
            <person name="Syed K."/>
            <person name="Tsang A."/>
            <person name="Wiebenga A."/>
            <person name="Young D."/>
            <person name="Pisabarro A."/>
            <person name="Eastwood D.C."/>
            <person name="Martin F."/>
            <person name="Cullen D."/>
            <person name="Grigoriev I.V."/>
            <person name="Hibbett D.S."/>
        </authorList>
    </citation>
    <scope>NUCLEOTIDE SEQUENCE</scope>
    <source>
        <strain evidence="4">FP-58527</strain>
    </source>
</reference>
<keyword evidence="4" id="KW-1185">Reference proteome</keyword>
<feature type="compositionally biased region" description="Basic and acidic residues" evidence="1">
    <location>
        <begin position="42"/>
        <end position="69"/>
    </location>
</feature>
<dbReference type="AlphaFoldDB" id="S8EX67"/>
<dbReference type="EMBL" id="KE504242">
    <property type="protein sequence ID" value="EPS94175.1"/>
    <property type="molecule type" value="Genomic_DNA"/>
</dbReference>
<dbReference type="InParanoid" id="S8EX67"/>
<feature type="compositionally biased region" description="Acidic residues" evidence="1">
    <location>
        <begin position="1"/>
        <end position="11"/>
    </location>
</feature>
<evidence type="ECO:0000313" key="4">
    <source>
        <dbReference type="Proteomes" id="UP000015241"/>
    </source>
</evidence>
<dbReference type="Proteomes" id="UP000015241">
    <property type="component" value="Unassembled WGS sequence"/>
</dbReference>
<feature type="domain" description="DUF6532" evidence="2">
    <location>
        <begin position="115"/>
        <end position="239"/>
    </location>
</feature>
<gene>
    <name evidence="3" type="ORF">FOMPIDRAFT_1055314</name>
</gene>
<protein>
    <recommendedName>
        <fullName evidence="2">DUF6532 domain-containing protein</fullName>
    </recommendedName>
</protein>
<sequence>MDEQQTEEDDVQPNPKRMKQVHSKRVTSLEIESNADEDEVEKDSGEFTDKDNNGHTDSDEEDSSGREQESDKDDDALIQAEEQVVARCKTVVTQNKYRIKMTEMSPDIKALVTTAQHCVRLRVALKFAWTAERAVKTLRLPTTRSMVEACLREAYGRRAGTKSGKAMKTAYLSLQDQEGQNNEEVAEMRKKVYTVVWAVSSQTRNELKKKAKLVVEQSFKLGSLSVPQRTEAAMWLLRTELMPVVDGTQNRNIPNFVHGGVVL</sequence>
<organism evidence="3 4">
    <name type="scientific">Fomitopsis schrenkii</name>
    <name type="common">Brown rot fungus</name>
    <dbReference type="NCBI Taxonomy" id="2126942"/>
    <lineage>
        <taxon>Eukaryota</taxon>
        <taxon>Fungi</taxon>
        <taxon>Dikarya</taxon>
        <taxon>Basidiomycota</taxon>
        <taxon>Agaricomycotina</taxon>
        <taxon>Agaricomycetes</taxon>
        <taxon>Polyporales</taxon>
        <taxon>Fomitopsis</taxon>
    </lineage>
</organism>
<dbReference type="HOGENOM" id="CLU_1057814_0_0_1"/>
<name>S8EX67_FOMSC</name>
<dbReference type="InterPro" id="IPR045341">
    <property type="entry name" value="DUF6532"/>
</dbReference>
<evidence type="ECO:0000259" key="2">
    <source>
        <dbReference type="Pfam" id="PF20149"/>
    </source>
</evidence>